<dbReference type="Proteomes" id="UP001343724">
    <property type="component" value="Unassembled WGS sequence"/>
</dbReference>
<feature type="transmembrane region" description="Helical" evidence="1">
    <location>
        <begin position="16"/>
        <end position="33"/>
    </location>
</feature>
<feature type="transmembrane region" description="Helical" evidence="1">
    <location>
        <begin position="138"/>
        <end position="158"/>
    </location>
</feature>
<feature type="transmembrane region" description="Helical" evidence="1">
    <location>
        <begin position="194"/>
        <end position="215"/>
    </location>
</feature>
<gene>
    <name evidence="2" type="ORF">VJ920_11310</name>
</gene>
<comment type="caution">
    <text evidence="2">The sequence shown here is derived from an EMBL/GenBank/DDBJ whole genome shotgun (WGS) entry which is preliminary data.</text>
</comment>
<evidence type="ECO:0000313" key="2">
    <source>
        <dbReference type="EMBL" id="MEC4295893.1"/>
    </source>
</evidence>
<proteinExistence type="predicted"/>
<sequence>MADRERSDSGHDERDVRGTILLAFSAGLYWSWWDSFHEICRFLAYVAPSNLYRPFLEVGGGYLQCLMKPLGIMAGCLLVLLLVRRGQKHPCNEVVVQVGERRLSRRRFLALVVLLAQMVTWAAFCLAIEAGMWFVSGVLFGVASALVVPVIVSIVLTLHTLSRGAIVRAFVGALCSYGVFSNLVYPLFLQHAPVLATFVLYLGVLVAAFVLYAIASRCYGTGRAEGTTQALPPWQLVVHLVVYGCVFGVLHILEGLTETGPLQHQRRGVFRLHHCDTHFSPHVY</sequence>
<keyword evidence="3" id="KW-1185">Reference proteome</keyword>
<organism evidence="2 3">
    <name type="scientific">Adlercreutzia shanghongiae</name>
    <dbReference type="NCBI Taxonomy" id="3111773"/>
    <lineage>
        <taxon>Bacteria</taxon>
        <taxon>Bacillati</taxon>
        <taxon>Actinomycetota</taxon>
        <taxon>Coriobacteriia</taxon>
        <taxon>Eggerthellales</taxon>
        <taxon>Eggerthellaceae</taxon>
        <taxon>Adlercreutzia</taxon>
    </lineage>
</organism>
<reference evidence="2 3" key="1">
    <citation type="submission" date="2024-01" db="EMBL/GenBank/DDBJ databases">
        <title>novel species in genus Adlercreutzia.</title>
        <authorList>
            <person name="Liu X."/>
        </authorList>
    </citation>
    <scope>NUCLEOTIDE SEQUENCE [LARGE SCALE GENOMIC DNA]</scope>
    <source>
        <strain evidence="2 3">R22</strain>
    </source>
</reference>
<protein>
    <recommendedName>
        <fullName evidence="4">ABC transporter permease</fullName>
    </recommendedName>
</protein>
<dbReference type="RefSeq" id="WP_326455182.1">
    <property type="nucleotide sequence ID" value="NZ_JAYMFH010000021.1"/>
</dbReference>
<feature type="transmembrane region" description="Helical" evidence="1">
    <location>
        <begin position="165"/>
        <end position="188"/>
    </location>
</feature>
<evidence type="ECO:0008006" key="4">
    <source>
        <dbReference type="Google" id="ProtNLM"/>
    </source>
</evidence>
<feature type="transmembrane region" description="Helical" evidence="1">
    <location>
        <begin position="108"/>
        <end position="132"/>
    </location>
</feature>
<name>A0ABU6J1C0_9ACTN</name>
<keyword evidence="1" id="KW-0812">Transmembrane</keyword>
<evidence type="ECO:0000313" key="3">
    <source>
        <dbReference type="Proteomes" id="UP001343724"/>
    </source>
</evidence>
<keyword evidence="1" id="KW-0472">Membrane</keyword>
<evidence type="ECO:0000256" key="1">
    <source>
        <dbReference type="SAM" id="Phobius"/>
    </source>
</evidence>
<feature type="transmembrane region" description="Helical" evidence="1">
    <location>
        <begin position="236"/>
        <end position="253"/>
    </location>
</feature>
<keyword evidence="1" id="KW-1133">Transmembrane helix</keyword>
<dbReference type="EMBL" id="JAYMFH010000021">
    <property type="protein sequence ID" value="MEC4295893.1"/>
    <property type="molecule type" value="Genomic_DNA"/>
</dbReference>
<accession>A0ABU6J1C0</accession>
<feature type="transmembrane region" description="Helical" evidence="1">
    <location>
        <begin position="61"/>
        <end position="83"/>
    </location>
</feature>